<dbReference type="EMBL" id="CACVKT020009351">
    <property type="protein sequence ID" value="CAC5421411.1"/>
    <property type="molecule type" value="Genomic_DNA"/>
</dbReference>
<evidence type="ECO:0000256" key="1">
    <source>
        <dbReference type="SAM" id="SignalP"/>
    </source>
</evidence>
<dbReference type="AlphaFoldDB" id="A0A6J8EQP3"/>
<dbReference type="Proteomes" id="UP000507470">
    <property type="component" value="Unassembled WGS sequence"/>
</dbReference>
<dbReference type="OrthoDB" id="6281827at2759"/>
<accession>A0A6J8EQP3</accession>
<proteinExistence type="predicted"/>
<sequence>MKSEIVSACLFLLGMASCIRALIPLPSFTKMKENYPGYKHAGGRYHNNHLIDMIGCKRNLLLHDTSALRLSYSFNRVGGEHSLGKDLIHLSRNGIDSVVGTDGLQYIYHPIAYGPFLADKYGYPTISKLHQFDPVSTKKNFWGKQGILRVITYRKIKNLPVGHVALWDCDHFHETKDWISGHSLITVEFWESPDSNCSSSTTRYLHQNVPVKHIKQASTPPSSYVNHQIPANRLPGQSIHPLPVTSEHSSLKNNPPFNQGNKALAPNSQIDLKTLMKDKTFRRKFIKKYYVSNGHLRHAKHRGLSLSNEQIASGNKYGRSISRSRYQ</sequence>
<gene>
    <name evidence="2" type="ORF">MCOR_53543</name>
</gene>
<evidence type="ECO:0000313" key="2">
    <source>
        <dbReference type="EMBL" id="CAC5421411.1"/>
    </source>
</evidence>
<evidence type="ECO:0000313" key="3">
    <source>
        <dbReference type="Proteomes" id="UP000507470"/>
    </source>
</evidence>
<dbReference type="Gene3D" id="3.90.1720.70">
    <property type="match status" value="1"/>
</dbReference>
<dbReference type="PROSITE" id="PS51257">
    <property type="entry name" value="PROKAR_LIPOPROTEIN"/>
    <property type="match status" value="1"/>
</dbReference>
<keyword evidence="3" id="KW-1185">Reference proteome</keyword>
<reference evidence="2 3" key="1">
    <citation type="submission" date="2020-06" db="EMBL/GenBank/DDBJ databases">
        <authorList>
            <person name="Li R."/>
            <person name="Bekaert M."/>
        </authorList>
    </citation>
    <scope>NUCLEOTIDE SEQUENCE [LARGE SCALE GENOMIC DNA]</scope>
    <source>
        <strain evidence="3">wild</strain>
    </source>
</reference>
<feature type="signal peptide" evidence="1">
    <location>
        <begin position="1"/>
        <end position="21"/>
    </location>
</feature>
<keyword evidence="1" id="KW-0732">Signal</keyword>
<protein>
    <submittedName>
        <fullName evidence="2">Uncharacterized protein</fullName>
    </submittedName>
</protein>
<feature type="chain" id="PRO_5026763103" evidence="1">
    <location>
        <begin position="22"/>
        <end position="327"/>
    </location>
</feature>
<name>A0A6J8EQP3_MYTCO</name>
<organism evidence="2 3">
    <name type="scientific">Mytilus coruscus</name>
    <name type="common">Sea mussel</name>
    <dbReference type="NCBI Taxonomy" id="42192"/>
    <lineage>
        <taxon>Eukaryota</taxon>
        <taxon>Metazoa</taxon>
        <taxon>Spiralia</taxon>
        <taxon>Lophotrochozoa</taxon>
        <taxon>Mollusca</taxon>
        <taxon>Bivalvia</taxon>
        <taxon>Autobranchia</taxon>
        <taxon>Pteriomorphia</taxon>
        <taxon>Mytilida</taxon>
        <taxon>Mytiloidea</taxon>
        <taxon>Mytilidae</taxon>
        <taxon>Mytilinae</taxon>
        <taxon>Mytilus</taxon>
    </lineage>
</organism>